<dbReference type="InterPro" id="IPR050834">
    <property type="entry name" value="Glycosyltransf_2"/>
</dbReference>
<dbReference type="InterPro" id="IPR001173">
    <property type="entry name" value="Glyco_trans_2-like"/>
</dbReference>
<evidence type="ECO:0000313" key="3">
    <source>
        <dbReference type="EMBL" id="MBR7621072.1"/>
    </source>
</evidence>
<evidence type="ECO:0000256" key="1">
    <source>
        <dbReference type="SAM" id="MobiDB-lite"/>
    </source>
</evidence>
<feature type="region of interest" description="Disordered" evidence="1">
    <location>
        <begin position="252"/>
        <end position="277"/>
    </location>
</feature>
<dbReference type="Proteomes" id="UP000622580">
    <property type="component" value="Unassembled WGS sequence"/>
</dbReference>
<dbReference type="EMBL" id="JAGSGD010000001">
    <property type="protein sequence ID" value="MBR7621072.1"/>
    <property type="molecule type" value="Genomic_DNA"/>
</dbReference>
<dbReference type="AlphaFoldDB" id="A0A941D379"/>
<feature type="domain" description="Glycosyltransferase 2-like" evidence="2">
    <location>
        <begin position="6"/>
        <end position="149"/>
    </location>
</feature>
<dbReference type="InterPro" id="IPR029044">
    <property type="entry name" value="Nucleotide-diphossugar_trans"/>
</dbReference>
<proteinExistence type="predicted"/>
<evidence type="ECO:0000313" key="4">
    <source>
        <dbReference type="Proteomes" id="UP000622580"/>
    </source>
</evidence>
<name>A0A941D379_9CAUL</name>
<dbReference type="CDD" id="cd00761">
    <property type="entry name" value="Glyco_tranf_GTA_type"/>
    <property type="match status" value="1"/>
</dbReference>
<dbReference type="SUPFAM" id="SSF53448">
    <property type="entry name" value="Nucleotide-diphospho-sugar transferases"/>
    <property type="match status" value="1"/>
</dbReference>
<dbReference type="RefSeq" id="WP_215341934.1">
    <property type="nucleotide sequence ID" value="NZ_JAGSGD010000001.1"/>
</dbReference>
<dbReference type="PANTHER" id="PTHR43685:SF2">
    <property type="entry name" value="GLYCOSYLTRANSFERASE 2-LIKE DOMAIN-CONTAINING PROTEIN"/>
    <property type="match status" value="1"/>
</dbReference>
<accession>A0A941D379</accession>
<evidence type="ECO:0000259" key="2">
    <source>
        <dbReference type="Pfam" id="PF00535"/>
    </source>
</evidence>
<sequence length="277" mass="31341">MTPRFTILLPVHRGPALLPYAVETVIGQSESSWELFIICDGAPAATVEAALAFAARDSRIQAFAFEKGQRLGEAHRHLVLQQARGEFVAQIADDDLWLPHHLRELAALLATVEFGNLTAVEIYPDKPWTYSRHQLDDRAVRERMRRERFNFFGPSDAGYWLSTYRRLPEGWAPAPPNIWADLYMWRKFLALEPLTAGSRLTVQTVHMAASLRGDMDLAEREAEARRWIERIRRGLRFQLTIEDGPDRPRIAGGMLVYDPGDAAGSEACRPSPRPAEP</sequence>
<reference evidence="3" key="1">
    <citation type="submission" date="2021-04" db="EMBL/GenBank/DDBJ databases">
        <title>Draft genome assembly of strain Phenylobacterium sp. 20VBR1 using MiniION and Illumina platforms.</title>
        <authorList>
            <person name="Thomas F.A."/>
            <person name="Krishnan K.P."/>
            <person name="Sinha R.K."/>
        </authorList>
    </citation>
    <scope>NUCLEOTIDE SEQUENCE</scope>
    <source>
        <strain evidence="3">20VBR1</strain>
    </source>
</reference>
<gene>
    <name evidence="3" type="ORF">JKL49_16890</name>
</gene>
<comment type="caution">
    <text evidence="3">The sequence shown here is derived from an EMBL/GenBank/DDBJ whole genome shotgun (WGS) entry which is preliminary data.</text>
</comment>
<protein>
    <submittedName>
        <fullName evidence="3">Glycosyltransferase family 2 protein</fullName>
    </submittedName>
</protein>
<organism evidence="3 4">
    <name type="scientific">Phenylobacterium glaciei</name>
    <dbReference type="NCBI Taxonomy" id="2803784"/>
    <lineage>
        <taxon>Bacteria</taxon>
        <taxon>Pseudomonadati</taxon>
        <taxon>Pseudomonadota</taxon>
        <taxon>Alphaproteobacteria</taxon>
        <taxon>Caulobacterales</taxon>
        <taxon>Caulobacteraceae</taxon>
        <taxon>Phenylobacterium</taxon>
    </lineage>
</organism>
<dbReference type="PANTHER" id="PTHR43685">
    <property type="entry name" value="GLYCOSYLTRANSFERASE"/>
    <property type="match status" value="1"/>
</dbReference>
<keyword evidence="4" id="KW-1185">Reference proteome</keyword>
<dbReference type="Pfam" id="PF00535">
    <property type="entry name" value="Glycos_transf_2"/>
    <property type="match status" value="1"/>
</dbReference>
<dbReference type="Gene3D" id="3.90.550.10">
    <property type="entry name" value="Spore Coat Polysaccharide Biosynthesis Protein SpsA, Chain A"/>
    <property type="match status" value="1"/>
</dbReference>